<dbReference type="Proteomes" id="UP001055879">
    <property type="component" value="Linkage Group LG11"/>
</dbReference>
<protein>
    <submittedName>
        <fullName evidence="1">Uncharacterized protein</fullName>
    </submittedName>
</protein>
<reference evidence="2" key="1">
    <citation type="journal article" date="2022" name="Mol. Ecol. Resour.">
        <title>The genomes of chicory, endive, great burdock and yacon provide insights into Asteraceae palaeo-polyploidization history and plant inulin production.</title>
        <authorList>
            <person name="Fan W."/>
            <person name="Wang S."/>
            <person name="Wang H."/>
            <person name="Wang A."/>
            <person name="Jiang F."/>
            <person name="Liu H."/>
            <person name="Zhao H."/>
            <person name="Xu D."/>
            <person name="Zhang Y."/>
        </authorList>
    </citation>
    <scope>NUCLEOTIDE SEQUENCE [LARGE SCALE GENOMIC DNA]</scope>
    <source>
        <strain evidence="2">cv. Niubang</strain>
    </source>
</reference>
<sequence>MTVHGKRFGGTVVWWRVVRWHAVGGSMARSVGGSWFGGSVVGAKMVRRGEEGSRIGWVVRREEGAEWCGGRLRWGRNRKKGVDREGERERGVREVGGVGREVEGGLVGEAEG</sequence>
<dbReference type="EMBL" id="CM042057">
    <property type="protein sequence ID" value="KAI3692231.1"/>
    <property type="molecule type" value="Genomic_DNA"/>
</dbReference>
<gene>
    <name evidence="1" type="ORF">L6452_32042</name>
</gene>
<organism evidence="1 2">
    <name type="scientific">Arctium lappa</name>
    <name type="common">Greater burdock</name>
    <name type="synonym">Lappa major</name>
    <dbReference type="NCBI Taxonomy" id="4217"/>
    <lineage>
        <taxon>Eukaryota</taxon>
        <taxon>Viridiplantae</taxon>
        <taxon>Streptophyta</taxon>
        <taxon>Embryophyta</taxon>
        <taxon>Tracheophyta</taxon>
        <taxon>Spermatophyta</taxon>
        <taxon>Magnoliopsida</taxon>
        <taxon>eudicotyledons</taxon>
        <taxon>Gunneridae</taxon>
        <taxon>Pentapetalae</taxon>
        <taxon>asterids</taxon>
        <taxon>campanulids</taxon>
        <taxon>Asterales</taxon>
        <taxon>Asteraceae</taxon>
        <taxon>Carduoideae</taxon>
        <taxon>Cardueae</taxon>
        <taxon>Arctiinae</taxon>
        <taxon>Arctium</taxon>
    </lineage>
</organism>
<evidence type="ECO:0000313" key="1">
    <source>
        <dbReference type="EMBL" id="KAI3692231.1"/>
    </source>
</evidence>
<comment type="caution">
    <text evidence="1">The sequence shown here is derived from an EMBL/GenBank/DDBJ whole genome shotgun (WGS) entry which is preliminary data.</text>
</comment>
<proteinExistence type="predicted"/>
<name>A0ACB8Z4C5_ARCLA</name>
<evidence type="ECO:0000313" key="2">
    <source>
        <dbReference type="Proteomes" id="UP001055879"/>
    </source>
</evidence>
<keyword evidence="2" id="KW-1185">Reference proteome</keyword>
<accession>A0ACB8Z4C5</accession>
<reference evidence="1 2" key="2">
    <citation type="journal article" date="2022" name="Mol. Ecol. Resour.">
        <title>The genomes of chicory, endive, great burdock and yacon provide insights into Asteraceae paleo-polyploidization history and plant inulin production.</title>
        <authorList>
            <person name="Fan W."/>
            <person name="Wang S."/>
            <person name="Wang H."/>
            <person name="Wang A."/>
            <person name="Jiang F."/>
            <person name="Liu H."/>
            <person name="Zhao H."/>
            <person name="Xu D."/>
            <person name="Zhang Y."/>
        </authorList>
    </citation>
    <scope>NUCLEOTIDE SEQUENCE [LARGE SCALE GENOMIC DNA]</scope>
    <source>
        <strain evidence="2">cv. Niubang</strain>
    </source>
</reference>